<dbReference type="InterPro" id="IPR035996">
    <property type="entry name" value="4pyrrol_Methylase_sf"/>
</dbReference>
<evidence type="ECO:0000313" key="10">
    <source>
        <dbReference type="Proteomes" id="UP000016307"/>
    </source>
</evidence>
<dbReference type="FunFam" id="3.40.1010.10:FF:000007">
    <property type="entry name" value="Ribosomal RNA small subunit methyltransferase I"/>
    <property type="match status" value="1"/>
</dbReference>
<dbReference type="NCBIfam" id="TIGR00096">
    <property type="entry name" value="16S rRNA (cytidine(1402)-2'-O)-methyltransferase"/>
    <property type="match status" value="1"/>
</dbReference>
<proteinExistence type="inferred from homology"/>
<comment type="catalytic activity">
    <reaction evidence="6">
        <text>cytidine(1402) in 16S rRNA + S-adenosyl-L-methionine = 2'-O-methylcytidine(1402) in 16S rRNA + S-adenosyl-L-homocysteine + H(+)</text>
        <dbReference type="Rhea" id="RHEA:42924"/>
        <dbReference type="Rhea" id="RHEA-COMP:10285"/>
        <dbReference type="Rhea" id="RHEA-COMP:10286"/>
        <dbReference type="ChEBI" id="CHEBI:15378"/>
        <dbReference type="ChEBI" id="CHEBI:57856"/>
        <dbReference type="ChEBI" id="CHEBI:59789"/>
        <dbReference type="ChEBI" id="CHEBI:74495"/>
        <dbReference type="ChEBI" id="CHEBI:82748"/>
        <dbReference type="EC" id="2.1.1.198"/>
    </reaction>
</comment>
<dbReference type="EC" id="2.1.1.198" evidence="6"/>
<keyword evidence="2 6" id="KW-0698">rRNA processing</keyword>
<dbReference type="GO" id="GO:0005737">
    <property type="term" value="C:cytoplasm"/>
    <property type="evidence" value="ECO:0007669"/>
    <property type="project" value="UniProtKB-SubCell"/>
</dbReference>
<comment type="subcellular location">
    <subcellularLocation>
        <location evidence="6">Cytoplasm</location>
    </subcellularLocation>
</comment>
<dbReference type="Proteomes" id="UP000016307">
    <property type="component" value="Unassembled WGS sequence"/>
</dbReference>
<evidence type="ECO:0000256" key="6">
    <source>
        <dbReference type="HAMAP-Rule" id="MF_01877"/>
    </source>
</evidence>
<comment type="similarity">
    <text evidence="6">Belongs to the methyltransferase superfamily. RsmI family.</text>
</comment>
<sequence length="295" mass="31546">MVILAGTPIGDTASASPRLVQTLQGAQVIAAEDTRRLTDLLHRLQISTSARIVSYFEGNEAARTQELVEVLLAGQDVVVVTDAGMPSVSDPGFRLVSAAIEHGVRVTSVPGPTAVTTALAISGMPTDRFCFEGFLPRKRGERRRRLQELVDEPRTTVLYEAPHRVADLLHDAVEILGAQRHAAICRELTKTYEEVHRGTLAQLRDWVEQGVRGEITLVLAGATAQTVSLADAVGMVDEVVADGEKTSRAVAGIAARTGLRRRELYDAFLAARRAGVGASQSGDGHAEAPDQPSAE</sequence>
<organism evidence="9 10">
    <name type="scientific">Cutibacterium granulosum DSM 20700</name>
    <dbReference type="NCBI Taxonomy" id="1160719"/>
    <lineage>
        <taxon>Bacteria</taxon>
        <taxon>Bacillati</taxon>
        <taxon>Actinomycetota</taxon>
        <taxon>Actinomycetes</taxon>
        <taxon>Propionibacteriales</taxon>
        <taxon>Propionibacteriaceae</taxon>
        <taxon>Cutibacterium</taxon>
    </lineage>
</organism>
<evidence type="ECO:0000259" key="8">
    <source>
        <dbReference type="Pfam" id="PF00590"/>
    </source>
</evidence>
<dbReference type="Pfam" id="PF00590">
    <property type="entry name" value="TP_methylase"/>
    <property type="match status" value="1"/>
</dbReference>
<accession>U1F766</accession>
<evidence type="ECO:0000256" key="1">
    <source>
        <dbReference type="ARBA" id="ARBA00022490"/>
    </source>
</evidence>
<dbReference type="FunFam" id="3.30.950.10:FF:000002">
    <property type="entry name" value="Ribosomal RNA small subunit methyltransferase I"/>
    <property type="match status" value="1"/>
</dbReference>
<feature type="domain" description="Tetrapyrrole methylase" evidence="8">
    <location>
        <begin position="1"/>
        <end position="203"/>
    </location>
</feature>
<dbReference type="PATRIC" id="fig|1160719.4.peg.1729"/>
<dbReference type="PIRSF" id="PIRSF005917">
    <property type="entry name" value="MTase_YraL"/>
    <property type="match status" value="1"/>
</dbReference>
<keyword evidence="10" id="KW-1185">Reference proteome</keyword>
<dbReference type="OrthoDB" id="9809084at2"/>
<dbReference type="CDD" id="cd11648">
    <property type="entry name" value="RsmI"/>
    <property type="match status" value="1"/>
</dbReference>
<keyword evidence="3 6" id="KW-0489">Methyltransferase</keyword>
<dbReference type="AlphaFoldDB" id="U1F766"/>
<dbReference type="Gene3D" id="3.40.1010.10">
    <property type="entry name" value="Cobalt-precorrin-4 Transmethylase, Domain 1"/>
    <property type="match status" value="1"/>
</dbReference>
<name>U1F766_9ACTN</name>
<evidence type="ECO:0000256" key="7">
    <source>
        <dbReference type="SAM" id="MobiDB-lite"/>
    </source>
</evidence>
<comment type="caution">
    <text evidence="9">The sequence shown here is derived from an EMBL/GenBank/DDBJ whole genome shotgun (WGS) entry which is preliminary data.</text>
</comment>
<dbReference type="InterPro" id="IPR014777">
    <property type="entry name" value="4pyrrole_Mease_sub1"/>
</dbReference>
<keyword evidence="1 6" id="KW-0963">Cytoplasm</keyword>
<dbReference type="InterPro" id="IPR008189">
    <property type="entry name" value="rRNA_ssu_MeTfrase_I"/>
</dbReference>
<dbReference type="HAMAP" id="MF_01877">
    <property type="entry name" value="16SrRNA_methyltr_I"/>
    <property type="match status" value="1"/>
</dbReference>
<dbReference type="PANTHER" id="PTHR46111">
    <property type="entry name" value="RIBOSOMAL RNA SMALL SUBUNIT METHYLTRANSFERASE I"/>
    <property type="match status" value="1"/>
</dbReference>
<evidence type="ECO:0000256" key="2">
    <source>
        <dbReference type="ARBA" id="ARBA00022552"/>
    </source>
</evidence>
<evidence type="ECO:0000256" key="4">
    <source>
        <dbReference type="ARBA" id="ARBA00022679"/>
    </source>
</evidence>
<evidence type="ECO:0000256" key="3">
    <source>
        <dbReference type="ARBA" id="ARBA00022603"/>
    </source>
</evidence>
<dbReference type="Gene3D" id="3.30.950.10">
    <property type="entry name" value="Methyltransferase, Cobalt-precorrin-4 Transmethylase, Domain 2"/>
    <property type="match status" value="1"/>
</dbReference>
<evidence type="ECO:0000256" key="5">
    <source>
        <dbReference type="ARBA" id="ARBA00022691"/>
    </source>
</evidence>
<reference evidence="9 10" key="1">
    <citation type="journal article" date="2013" name="BMC Genomics">
        <title>Comparative genomics reveals distinct host-interacting traits of three major human-associated propionibacteria.</title>
        <authorList>
            <person name="Mak T.N."/>
            <person name="Schmid M."/>
            <person name="Brzuszkiewicz E."/>
            <person name="Zeng G."/>
            <person name="Meyer R."/>
            <person name="Sfanos K.S."/>
            <person name="Brinkmann V."/>
            <person name="Meyer T.F."/>
            <person name="Bruggemann H."/>
        </authorList>
    </citation>
    <scope>NUCLEOTIDE SEQUENCE [LARGE SCALE GENOMIC DNA]</scope>
    <source>
        <strain evidence="9 10">DSM 20700</strain>
    </source>
</reference>
<dbReference type="PANTHER" id="PTHR46111:SF1">
    <property type="entry name" value="RIBOSOMAL RNA SMALL SUBUNIT METHYLTRANSFERASE I"/>
    <property type="match status" value="1"/>
</dbReference>
<keyword evidence="5 6" id="KW-0949">S-adenosyl-L-methionine</keyword>
<evidence type="ECO:0000313" key="9">
    <source>
        <dbReference type="EMBL" id="ERF55243.1"/>
    </source>
</evidence>
<keyword evidence="4 6" id="KW-0808">Transferase</keyword>
<dbReference type="RefSeq" id="WP_021104825.1">
    <property type="nucleotide sequence ID" value="NZ_AOSS01000338.1"/>
</dbReference>
<protein>
    <recommendedName>
        <fullName evidence="6">Ribosomal RNA small subunit methyltransferase I</fullName>
        <ecNumber evidence="6">2.1.1.198</ecNumber>
    </recommendedName>
    <alternativeName>
        <fullName evidence="6">16S rRNA 2'-O-ribose C1402 methyltransferase</fullName>
    </alternativeName>
    <alternativeName>
        <fullName evidence="6">rRNA (cytidine-2'-O-)-methyltransferase RsmI</fullName>
    </alternativeName>
</protein>
<dbReference type="SUPFAM" id="SSF53790">
    <property type="entry name" value="Tetrapyrrole methylase"/>
    <property type="match status" value="1"/>
</dbReference>
<comment type="function">
    <text evidence="6">Catalyzes the 2'-O-methylation of the ribose of cytidine 1402 (C1402) in 16S rRNA.</text>
</comment>
<feature type="region of interest" description="Disordered" evidence="7">
    <location>
        <begin position="275"/>
        <end position="295"/>
    </location>
</feature>
<dbReference type="GO" id="GO:0070677">
    <property type="term" value="F:rRNA (cytosine-2'-O-)-methyltransferase activity"/>
    <property type="evidence" value="ECO:0007669"/>
    <property type="project" value="UniProtKB-UniRule"/>
</dbReference>
<dbReference type="InterPro" id="IPR014776">
    <property type="entry name" value="4pyrrole_Mease_sub2"/>
</dbReference>
<dbReference type="EMBL" id="AOSS01000338">
    <property type="protein sequence ID" value="ERF55243.1"/>
    <property type="molecule type" value="Genomic_DNA"/>
</dbReference>
<dbReference type="InterPro" id="IPR000878">
    <property type="entry name" value="4pyrrol_Mease"/>
</dbReference>
<gene>
    <name evidence="6" type="primary">rsmI</name>
    <name evidence="9" type="ORF">H641_09133</name>
</gene>